<sequence>MSTEQNLDRKHELLIVTGMSGAGRSTVGNALEDLGWYVVDNLPPQMLEPIADLFSLAKTPLPRLAVVIDVRGGEFFGELNDHLNSLRSRNINLRVLFLEATDNALVKRFESVRRPHPLQGNGTILDGIAAERSRLLNLRESADVIIDTSDLNVHQLSNKIADGFSLDQTRKLQITVMSFGFKHGLPSDADMVADMRFLPNPFWQESLRPFTGEDQPVSDFVLSQTGAQEFVSNYLAALKPVLNGYLNENKRYATIAIGCTGGKHRSVAVSRLIAAELAKLDDVAISIKHRDLGKE</sequence>
<dbReference type="PIRSF" id="PIRSF005052">
    <property type="entry name" value="P-loopkin"/>
    <property type="match status" value="1"/>
</dbReference>
<dbReference type="eggNOG" id="COG1660">
    <property type="taxonomic scope" value="Bacteria"/>
</dbReference>
<dbReference type="PANTHER" id="PTHR30448:SF0">
    <property type="entry name" value="RNASE ADAPTER PROTEIN RAPZ"/>
    <property type="match status" value="1"/>
</dbReference>
<dbReference type="InterPro" id="IPR053930">
    <property type="entry name" value="RapZ-like_N"/>
</dbReference>
<dbReference type="HAMAP" id="MF_00636">
    <property type="entry name" value="RapZ_like"/>
    <property type="match status" value="1"/>
</dbReference>
<evidence type="ECO:0000256" key="1">
    <source>
        <dbReference type="ARBA" id="ARBA00022741"/>
    </source>
</evidence>
<dbReference type="GO" id="GO:0005524">
    <property type="term" value="F:ATP binding"/>
    <property type="evidence" value="ECO:0007669"/>
    <property type="project" value="UniProtKB-UniRule"/>
</dbReference>
<dbReference type="NCBIfam" id="NF003828">
    <property type="entry name" value="PRK05416.1"/>
    <property type="match status" value="1"/>
</dbReference>
<dbReference type="OrthoDB" id="9784461at2"/>
<keyword evidence="1 4" id="KW-0547">Nucleotide-binding</keyword>
<organism evidence="7 8">
    <name type="scientific">Rhodoluna lacicola</name>
    <dbReference type="NCBI Taxonomy" id="529884"/>
    <lineage>
        <taxon>Bacteria</taxon>
        <taxon>Bacillati</taxon>
        <taxon>Actinomycetota</taxon>
        <taxon>Actinomycetes</taxon>
        <taxon>Micrococcales</taxon>
        <taxon>Microbacteriaceae</taxon>
        <taxon>Luna cluster</taxon>
        <taxon>Luna-1 subcluster</taxon>
        <taxon>Rhodoluna</taxon>
    </lineage>
</organism>
<keyword evidence="7" id="KW-0808">Transferase</keyword>
<evidence type="ECO:0000313" key="7">
    <source>
        <dbReference type="EMBL" id="AIC47577.1"/>
    </source>
</evidence>
<dbReference type="PATRIC" id="fig|529884.3.peg.736"/>
<evidence type="ECO:0000313" key="8">
    <source>
        <dbReference type="Proteomes" id="UP000067708"/>
    </source>
</evidence>
<dbReference type="GO" id="GO:0005525">
    <property type="term" value="F:GTP binding"/>
    <property type="evidence" value="ECO:0007669"/>
    <property type="project" value="UniProtKB-UniRule"/>
</dbReference>
<dbReference type="KEGG" id="rla:Rhola_00007740"/>
<feature type="domain" description="RapZ C-terminal" evidence="6">
    <location>
        <begin position="172"/>
        <end position="292"/>
    </location>
</feature>
<dbReference type="PANTHER" id="PTHR30448">
    <property type="entry name" value="RNASE ADAPTER PROTEIN RAPZ"/>
    <property type="match status" value="1"/>
</dbReference>
<accession>A0A060JG98</accession>
<dbReference type="Pfam" id="PF03668">
    <property type="entry name" value="RapZ-like_N"/>
    <property type="match status" value="1"/>
</dbReference>
<dbReference type="Gene3D" id="3.40.50.300">
    <property type="entry name" value="P-loop containing nucleotide triphosphate hydrolases"/>
    <property type="match status" value="1"/>
</dbReference>
<dbReference type="AlphaFoldDB" id="A0A060JG98"/>
<dbReference type="RefSeq" id="WP_038502467.1">
    <property type="nucleotide sequence ID" value="NZ_CP007490.1"/>
</dbReference>
<evidence type="ECO:0000259" key="6">
    <source>
        <dbReference type="Pfam" id="PF22740"/>
    </source>
</evidence>
<dbReference type="SUPFAM" id="SSF52540">
    <property type="entry name" value="P-loop containing nucleoside triphosphate hydrolases"/>
    <property type="match status" value="1"/>
</dbReference>
<evidence type="ECO:0000259" key="5">
    <source>
        <dbReference type="Pfam" id="PF03668"/>
    </source>
</evidence>
<evidence type="ECO:0000256" key="2">
    <source>
        <dbReference type="ARBA" id="ARBA00022840"/>
    </source>
</evidence>
<dbReference type="Proteomes" id="UP000067708">
    <property type="component" value="Chromosome"/>
</dbReference>
<evidence type="ECO:0000256" key="3">
    <source>
        <dbReference type="ARBA" id="ARBA00023134"/>
    </source>
</evidence>
<proteinExistence type="inferred from homology"/>
<dbReference type="GO" id="GO:0016301">
    <property type="term" value="F:kinase activity"/>
    <property type="evidence" value="ECO:0007669"/>
    <property type="project" value="UniProtKB-KW"/>
</dbReference>
<feature type="domain" description="RapZ-like N-terminal" evidence="5">
    <location>
        <begin position="12"/>
        <end position="165"/>
    </location>
</feature>
<gene>
    <name evidence="7" type="ORF">Rhola_00007740</name>
</gene>
<feature type="binding site" evidence="4">
    <location>
        <begin position="69"/>
        <end position="72"/>
    </location>
    <ligand>
        <name>GTP</name>
        <dbReference type="ChEBI" id="CHEBI:37565"/>
    </ligand>
</feature>
<keyword evidence="2 4" id="KW-0067">ATP-binding</keyword>
<dbReference type="EMBL" id="CP007490">
    <property type="protein sequence ID" value="AIC47577.1"/>
    <property type="molecule type" value="Genomic_DNA"/>
</dbReference>
<keyword evidence="7" id="KW-0418">Kinase</keyword>
<dbReference type="InterPro" id="IPR027417">
    <property type="entry name" value="P-loop_NTPase"/>
</dbReference>
<protein>
    <submittedName>
        <fullName evidence="7">Putative P-loop-containing kinase</fullName>
    </submittedName>
</protein>
<keyword evidence="8" id="KW-1185">Reference proteome</keyword>
<dbReference type="STRING" id="529884.Rhola_00007740"/>
<dbReference type="InterPro" id="IPR053931">
    <property type="entry name" value="RapZ_C"/>
</dbReference>
<name>A0A060JG98_9MICO</name>
<keyword evidence="3 4" id="KW-0342">GTP-binding</keyword>
<feature type="binding site" evidence="4">
    <location>
        <begin position="18"/>
        <end position="25"/>
    </location>
    <ligand>
        <name>ATP</name>
        <dbReference type="ChEBI" id="CHEBI:30616"/>
    </ligand>
</feature>
<dbReference type="Pfam" id="PF22740">
    <property type="entry name" value="PapZ_C"/>
    <property type="match status" value="1"/>
</dbReference>
<dbReference type="HOGENOM" id="CLU_059558_0_0_11"/>
<reference evidence="7 8" key="1">
    <citation type="journal article" date="2014" name="Int. J. Syst. Evol. Microbiol.">
        <title>Rhodoluna lacicola gen. nov., sp. nov., a planktonic freshwater bacterium with stream-lined genome.</title>
        <authorList>
            <person name="Hahn M."/>
            <person name="Schmidt J."/>
            <person name="Taipale S.J."/>
            <person name="Doolittle W.F."/>
            <person name="Koll U."/>
        </authorList>
    </citation>
    <scope>NUCLEOTIDE SEQUENCE [LARGE SCALE GENOMIC DNA]</scope>
    <source>
        <strain evidence="7 8">MWH-Ta8</strain>
    </source>
</reference>
<evidence type="ECO:0000256" key="4">
    <source>
        <dbReference type="HAMAP-Rule" id="MF_00636"/>
    </source>
</evidence>
<dbReference type="InterPro" id="IPR005337">
    <property type="entry name" value="RapZ-like"/>
</dbReference>